<organism evidence="4">
    <name type="scientific">marine sediment metagenome</name>
    <dbReference type="NCBI Taxonomy" id="412755"/>
    <lineage>
        <taxon>unclassified sequences</taxon>
        <taxon>metagenomes</taxon>
        <taxon>ecological metagenomes</taxon>
    </lineage>
</organism>
<dbReference type="GO" id="GO:0016853">
    <property type="term" value="F:isomerase activity"/>
    <property type="evidence" value="ECO:0007669"/>
    <property type="project" value="UniProtKB-KW"/>
</dbReference>
<dbReference type="InterPro" id="IPR004370">
    <property type="entry name" value="4-OT-like_dom"/>
</dbReference>
<dbReference type="EMBL" id="BARV01027861">
    <property type="protein sequence ID" value="GAI42086.1"/>
    <property type="molecule type" value="Genomic_DNA"/>
</dbReference>
<dbReference type="AlphaFoldDB" id="X1PHW1"/>
<evidence type="ECO:0000256" key="2">
    <source>
        <dbReference type="ARBA" id="ARBA00023235"/>
    </source>
</evidence>
<evidence type="ECO:0000256" key="1">
    <source>
        <dbReference type="ARBA" id="ARBA00006723"/>
    </source>
</evidence>
<feature type="domain" description="4-oxalocrotonate tautomerase-like" evidence="3">
    <location>
        <begin position="2"/>
        <end position="56"/>
    </location>
</feature>
<dbReference type="SUPFAM" id="SSF55331">
    <property type="entry name" value="Tautomerase/MIF"/>
    <property type="match status" value="1"/>
</dbReference>
<comment type="caution">
    <text evidence="4">The sequence shown here is derived from an EMBL/GenBank/DDBJ whole genome shotgun (WGS) entry which is preliminary data.</text>
</comment>
<evidence type="ECO:0000313" key="4">
    <source>
        <dbReference type="EMBL" id="GAI42086.1"/>
    </source>
</evidence>
<dbReference type="NCBIfam" id="TIGR00013">
    <property type="entry name" value="taut"/>
    <property type="match status" value="1"/>
</dbReference>
<dbReference type="Pfam" id="PF01361">
    <property type="entry name" value="Tautomerase"/>
    <property type="match status" value="1"/>
</dbReference>
<dbReference type="InterPro" id="IPR014347">
    <property type="entry name" value="Tautomerase/MIF_sf"/>
</dbReference>
<gene>
    <name evidence="4" type="ORF">S06H3_44745</name>
</gene>
<dbReference type="InterPro" id="IPR018191">
    <property type="entry name" value="4-OT"/>
</dbReference>
<accession>X1PHW1</accession>
<name>X1PHW1_9ZZZZ</name>
<comment type="similarity">
    <text evidence="1">Belongs to the 4-oxalocrotonate tautomerase family.</text>
</comment>
<protein>
    <recommendedName>
        <fullName evidence="3">4-oxalocrotonate tautomerase-like domain-containing protein</fullName>
    </recommendedName>
</protein>
<dbReference type="Gene3D" id="3.30.429.10">
    <property type="entry name" value="Macrophage Migration Inhibitory Factor"/>
    <property type="match status" value="1"/>
</dbReference>
<proteinExistence type="inferred from homology"/>
<dbReference type="PANTHER" id="PTHR35530:SF1">
    <property type="entry name" value="2-HYDROXYMUCONATE TAUTOMERASE"/>
    <property type="match status" value="1"/>
</dbReference>
<dbReference type="PANTHER" id="PTHR35530">
    <property type="entry name" value="TAUTOMERASE-RELATED"/>
    <property type="match status" value="1"/>
</dbReference>
<reference evidence="4" key="1">
    <citation type="journal article" date="2014" name="Front. Microbiol.">
        <title>High frequency of phylogenetically diverse reductive dehalogenase-homologous genes in deep subseafloor sedimentary metagenomes.</title>
        <authorList>
            <person name="Kawai M."/>
            <person name="Futagami T."/>
            <person name="Toyoda A."/>
            <person name="Takaki Y."/>
            <person name="Nishi S."/>
            <person name="Hori S."/>
            <person name="Arai W."/>
            <person name="Tsubouchi T."/>
            <person name="Morono Y."/>
            <person name="Uchiyama I."/>
            <person name="Ito T."/>
            <person name="Fujiyama A."/>
            <person name="Inagaki F."/>
            <person name="Takami H."/>
        </authorList>
    </citation>
    <scope>NUCLEOTIDE SEQUENCE</scope>
    <source>
        <strain evidence="4">Expedition CK06-06</strain>
    </source>
</reference>
<dbReference type="NCBIfam" id="NF002571">
    <property type="entry name" value="PRK02220.1"/>
    <property type="match status" value="1"/>
</dbReference>
<keyword evidence="2" id="KW-0413">Isomerase</keyword>
<evidence type="ECO:0000259" key="3">
    <source>
        <dbReference type="Pfam" id="PF01361"/>
    </source>
</evidence>
<sequence length="65" mass="7342">MPFVRIDLWKGRDKEKNKELIKKVTSAVVDVIDCSTEAVQVIINEVDKDNWGISGVPASIKFPDR</sequence>